<dbReference type="EMBL" id="JAQQWM010000003">
    <property type="protein sequence ID" value="KAK8072766.1"/>
    <property type="molecule type" value="Genomic_DNA"/>
</dbReference>
<evidence type="ECO:0000313" key="1">
    <source>
        <dbReference type="EMBL" id="KAK8072766.1"/>
    </source>
</evidence>
<evidence type="ECO:0000313" key="2">
    <source>
        <dbReference type="Proteomes" id="UP001446871"/>
    </source>
</evidence>
<reference evidence="1 2" key="1">
    <citation type="submission" date="2023-01" db="EMBL/GenBank/DDBJ databases">
        <title>Analysis of 21 Apiospora genomes using comparative genomics revels a genus with tremendous synthesis potential of carbohydrate active enzymes and secondary metabolites.</title>
        <authorList>
            <person name="Sorensen T."/>
        </authorList>
    </citation>
    <scope>NUCLEOTIDE SEQUENCE [LARGE SCALE GENOMIC DNA]</scope>
    <source>
        <strain evidence="1 2">CBS 83171</strain>
    </source>
</reference>
<comment type="caution">
    <text evidence="1">The sequence shown here is derived from an EMBL/GenBank/DDBJ whole genome shotgun (WGS) entry which is preliminary data.</text>
</comment>
<organism evidence="1 2">
    <name type="scientific">Apiospora saccharicola</name>
    <dbReference type="NCBI Taxonomy" id="335842"/>
    <lineage>
        <taxon>Eukaryota</taxon>
        <taxon>Fungi</taxon>
        <taxon>Dikarya</taxon>
        <taxon>Ascomycota</taxon>
        <taxon>Pezizomycotina</taxon>
        <taxon>Sordariomycetes</taxon>
        <taxon>Xylariomycetidae</taxon>
        <taxon>Amphisphaeriales</taxon>
        <taxon>Apiosporaceae</taxon>
        <taxon>Apiospora</taxon>
    </lineage>
</organism>
<protein>
    <submittedName>
        <fullName evidence="1">Uncharacterized protein</fullName>
    </submittedName>
</protein>
<name>A0ABR1VND6_9PEZI</name>
<dbReference type="Proteomes" id="UP001446871">
    <property type="component" value="Unassembled WGS sequence"/>
</dbReference>
<gene>
    <name evidence="1" type="ORF">PG996_006114</name>
</gene>
<keyword evidence="2" id="KW-1185">Reference proteome</keyword>
<accession>A0ABR1VND6</accession>
<sequence length="231" mass="24830">MGGSTRYNCWSITDNFLLSDHSRALVSYSFEAVDGQLQKIRDVGQQAFQFKHLNTVAAVVYDLLNHLGHLGQVIDAGRQAGSLLLGGLLHSPLPVIVLAGVGIEGILQLLLKGVIPNGAIVQGILRLEQIEKLLESLGDGDQLIALQHGSVLGLLALDPLRLELLAGHLELGGFGVTLVEVGYEIAHNLGDRGQIRGVVINLRQRLQELENVGDRHSDIHDASRGSGKVSR</sequence>
<proteinExistence type="predicted"/>